<evidence type="ECO:0000256" key="1">
    <source>
        <dbReference type="SAM" id="MobiDB-lite"/>
    </source>
</evidence>
<accession>A0A2Z2PVD9</accession>
<dbReference type="EMBL" id="KY000058">
    <property type="protein sequence ID" value="ASK46618.1"/>
    <property type="molecule type" value="Genomic_DNA"/>
</dbReference>
<feature type="compositionally biased region" description="Basic and acidic residues" evidence="1">
    <location>
        <begin position="17"/>
        <end position="37"/>
    </location>
</feature>
<name>A0A2Z2PVD9_RHIRH</name>
<geneLocation type="plasmid" evidence="2">
    <name>pTi_CFBP1317</name>
</geneLocation>
<proteinExistence type="predicted"/>
<keyword evidence="2" id="KW-0614">Plasmid</keyword>
<dbReference type="AlphaFoldDB" id="A0A2Z2PVD9"/>
<evidence type="ECO:0000313" key="2">
    <source>
        <dbReference type="EMBL" id="ASK46618.1"/>
    </source>
</evidence>
<sequence>MSKPPCQEAAPIAAPSRRAESRSDQGEGAPERPERLWRTAQPLRLAAGSCRSDERDGAAMPRRPLFVFPLNFAPTVTRKMAASE</sequence>
<reference evidence="2" key="1">
    <citation type="submission" date="2016-10" db="EMBL/GenBank/DDBJ databases">
        <title>Agrobacterium Ti plasmids: Classification based on T-DNA and Vir regions organization.</title>
        <authorList>
            <person name="Nabi N."/>
            <person name="Vial L."/>
            <person name="Ben Hafsa A."/>
            <person name="Chapulliot D."/>
            <person name="Berard A."/>
            <person name="Chauveau A."/>
            <person name="Le Paslier M.-C."/>
            <person name="Harzallah Skhiri F."/>
            <person name="Brunel D."/>
            <person name="Nesme X."/>
            <person name="Chaouachi M."/>
        </authorList>
    </citation>
    <scope>NUCLEOTIDE SEQUENCE</scope>
    <source>
        <strain evidence="2">CFBP1317</strain>
        <plasmid evidence="2">pTi_CFBP1317</plasmid>
    </source>
</reference>
<feature type="region of interest" description="Disordered" evidence="1">
    <location>
        <begin position="1"/>
        <end position="40"/>
    </location>
</feature>
<protein>
    <submittedName>
        <fullName evidence="2">Uncharacterized protein</fullName>
    </submittedName>
</protein>
<organism evidence="2">
    <name type="scientific">Rhizobium rhizogenes</name>
    <name type="common">Agrobacterium rhizogenes</name>
    <dbReference type="NCBI Taxonomy" id="359"/>
    <lineage>
        <taxon>Bacteria</taxon>
        <taxon>Pseudomonadati</taxon>
        <taxon>Pseudomonadota</taxon>
        <taxon>Alphaproteobacteria</taxon>
        <taxon>Hyphomicrobiales</taxon>
        <taxon>Rhizobiaceae</taxon>
        <taxon>Rhizobium/Agrobacterium group</taxon>
        <taxon>Rhizobium</taxon>
    </lineage>
</organism>